<dbReference type="GO" id="GO:0005524">
    <property type="term" value="F:ATP binding"/>
    <property type="evidence" value="ECO:0007669"/>
    <property type="project" value="UniProtKB-KW"/>
</dbReference>
<dbReference type="AlphaFoldDB" id="X0UUV7"/>
<dbReference type="InterPro" id="IPR014013">
    <property type="entry name" value="Helic_SF1/SF2_ATP-bd_DinG/Rad3"/>
</dbReference>
<dbReference type="PROSITE" id="PS51193">
    <property type="entry name" value="HELICASE_ATP_BIND_2"/>
    <property type="match status" value="1"/>
</dbReference>
<accession>X0UUV7</accession>
<feature type="non-terminal residue" evidence="5">
    <location>
        <position position="202"/>
    </location>
</feature>
<evidence type="ECO:0000256" key="1">
    <source>
        <dbReference type="ARBA" id="ARBA00022741"/>
    </source>
</evidence>
<organism evidence="5">
    <name type="scientific">marine sediment metagenome</name>
    <dbReference type="NCBI Taxonomy" id="412755"/>
    <lineage>
        <taxon>unclassified sequences</taxon>
        <taxon>metagenomes</taxon>
        <taxon>ecological metagenomes</taxon>
    </lineage>
</organism>
<dbReference type="GO" id="GO:0003677">
    <property type="term" value="F:DNA binding"/>
    <property type="evidence" value="ECO:0007669"/>
    <property type="project" value="InterPro"/>
</dbReference>
<evidence type="ECO:0000313" key="5">
    <source>
        <dbReference type="EMBL" id="GAG09495.1"/>
    </source>
</evidence>
<dbReference type="Gene3D" id="3.40.50.300">
    <property type="entry name" value="P-loop containing nucleotide triphosphate hydrolases"/>
    <property type="match status" value="1"/>
</dbReference>
<keyword evidence="2" id="KW-0378">Hydrolase</keyword>
<evidence type="ECO:0000259" key="4">
    <source>
        <dbReference type="PROSITE" id="PS51193"/>
    </source>
</evidence>
<proteinExistence type="predicted"/>
<evidence type="ECO:0000256" key="2">
    <source>
        <dbReference type="ARBA" id="ARBA00022801"/>
    </source>
</evidence>
<protein>
    <recommendedName>
        <fullName evidence="4">Helicase ATP-binding domain-containing protein</fullName>
    </recommendedName>
</protein>
<name>X0UUV7_9ZZZZ</name>
<dbReference type="Pfam" id="PF04851">
    <property type="entry name" value="ResIII"/>
    <property type="match status" value="1"/>
</dbReference>
<gene>
    <name evidence="5" type="ORF">S01H1_37057</name>
</gene>
<reference evidence="5" key="1">
    <citation type="journal article" date="2014" name="Front. Microbiol.">
        <title>High frequency of phylogenetically diverse reductive dehalogenase-homologous genes in deep subseafloor sedimentary metagenomes.</title>
        <authorList>
            <person name="Kawai M."/>
            <person name="Futagami T."/>
            <person name="Toyoda A."/>
            <person name="Takaki Y."/>
            <person name="Nishi S."/>
            <person name="Hori S."/>
            <person name="Arai W."/>
            <person name="Tsubouchi T."/>
            <person name="Morono Y."/>
            <person name="Uchiyama I."/>
            <person name="Ito T."/>
            <person name="Fujiyama A."/>
            <person name="Inagaki F."/>
            <person name="Takami H."/>
        </authorList>
    </citation>
    <scope>NUCLEOTIDE SEQUENCE</scope>
    <source>
        <strain evidence="5">Expedition CK06-06</strain>
    </source>
</reference>
<keyword evidence="1" id="KW-0547">Nucleotide-binding</keyword>
<keyword evidence="3" id="KW-0067">ATP-binding</keyword>
<comment type="caution">
    <text evidence="5">The sequence shown here is derived from an EMBL/GenBank/DDBJ whole genome shotgun (WGS) entry which is preliminary data.</text>
</comment>
<dbReference type="InterPro" id="IPR006935">
    <property type="entry name" value="Helicase/UvrB_N"/>
</dbReference>
<dbReference type="GO" id="GO:0016787">
    <property type="term" value="F:hydrolase activity"/>
    <property type="evidence" value="ECO:0007669"/>
    <property type="project" value="UniProtKB-KW"/>
</dbReference>
<sequence>MEISTLSPEDLGLPEKFSHFRPAQVDALERIAESDKKVILLQAPTGSGKTLIMAAMGKHLDTQVLYTCHTKQLQGQVVNDFPNAVELKGRANYFCLKGGYTCNECTSERGSSSRRLCRDCRYQVCLFKIRGEEVDKCPCNSECPYGLQKRRAKQADLAVLNMAYFLNESNFAGDFSGWPWVVLDEGDLTENALMSFIEVTIT</sequence>
<dbReference type="SUPFAM" id="SSF52540">
    <property type="entry name" value="P-loop containing nucleoside triphosphate hydrolases"/>
    <property type="match status" value="1"/>
</dbReference>
<dbReference type="InterPro" id="IPR027417">
    <property type="entry name" value="P-loop_NTPase"/>
</dbReference>
<evidence type="ECO:0000256" key="3">
    <source>
        <dbReference type="ARBA" id="ARBA00022840"/>
    </source>
</evidence>
<dbReference type="EMBL" id="BARS01023260">
    <property type="protein sequence ID" value="GAG09495.1"/>
    <property type="molecule type" value="Genomic_DNA"/>
</dbReference>
<feature type="domain" description="Helicase ATP-binding" evidence="4">
    <location>
        <begin position="10"/>
        <end position="202"/>
    </location>
</feature>